<evidence type="ECO:0000256" key="7">
    <source>
        <dbReference type="ARBA" id="ARBA00023157"/>
    </source>
</evidence>
<dbReference type="GO" id="GO:0008800">
    <property type="term" value="F:beta-lactamase activity"/>
    <property type="evidence" value="ECO:0007669"/>
    <property type="project" value="UniProtKB-UniRule"/>
</dbReference>
<dbReference type="Pfam" id="PF13036">
    <property type="entry name" value="LpoB"/>
    <property type="match status" value="1"/>
</dbReference>
<dbReference type="InterPro" id="IPR006597">
    <property type="entry name" value="Sel1-like"/>
</dbReference>
<dbReference type="EC" id="3.5.2.6" evidence="3 9"/>
<dbReference type="Pfam" id="PF08238">
    <property type="entry name" value="Sel1"/>
    <property type="match status" value="7"/>
</dbReference>
<dbReference type="GO" id="GO:0005576">
    <property type="term" value="C:extracellular region"/>
    <property type="evidence" value="ECO:0007669"/>
    <property type="project" value="UniProtKB-SubCell"/>
</dbReference>
<dbReference type="AlphaFoldDB" id="A0A377JMS2"/>
<comment type="subcellular location">
    <subcellularLocation>
        <location evidence="9">Secreted</location>
    </subcellularLocation>
</comment>
<dbReference type="RefSeq" id="WP_115025827.1">
    <property type="nucleotide sequence ID" value="NZ_UGHZ01000001.1"/>
</dbReference>
<comment type="catalytic activity">
    <reaction evidence="1 9">
        <text>a beta-lactam + H2O = a substituted beta-amino acid</text>
        <dbReference type="Rhea" id="RHEA:20401"/>
        <dbReference type="ChEBI" id="CHEBI:15377"/>
        <dbReference type="ChEBI" id="CHEBI:35627"/>
        <dbReference type="ChEBI" id="CHEBI:140347"/>
        <dbReference type="EC" id="3.5.2.6"/>
    </reaction>
</comment>
<dbReference type="PANTHER" id="PTHR13891:SF1">
    <property type="entry name" value="CYTOCHROME C OXIDASE ASSEMBLY FACTOR 7"/>
    <property type="match status" value="1"/>
</dbReference>
<dbReference type="SUPFAM" id="SSF81901">
    <property type="entry name" value="HCP-like"/>
    <property type="match status" value="2"/>
</dbReference>
<dbReference type="InterPro" id="IPR014094">
    <property type="entry name" value="LpoB"/>
</dbReference>
<evidence type="ECO:0000256" key="4">
    <source>
        <dbReference type="ARBA" id="ARBA00022737"/>
    </source>
</evidence>
<sequence length="500" mass="55663">MKKWILGLCVGVMLVGCGGSKNASYVKDSSDYVSFGIDIHDIDRVIEKNTRSLLSSQYVRTMQGKKLLVIADIVNETSEDIDVELVARKLAREMRKTQKFTLTNAISGSGAKSDRMIKDSRKLTQDSSFNQRTTIENGTLEAPELSLSGKFVQRNKKIGKITRLDYIFLLTLSDIKSGKVLWDHEEIISKVTDSNVSSEMERQSEDKKLLALREQCKNEDEEACGTLFEQGDIKGLQKLCDEKVGLACAFAGLYFALQNDSSSAKLYLHKACELDNIFSCSELGILYRDVKNYTQAFRFSTKACDGGNMGACNDLGFLYKKGLGVKQNGAKALELYSKACESGENKSCYNVGLTYYFGNAGVKKDYTKARSYYTKACELDVPMACFNLGYMYANGKGGKKDETKALDLYEKACDLGYGGGCGNAGILYDNKQQYGKARKLYEKGCELDNEVACYNLAVRYHNGQGARQEFTKAKELYGKACDLGHQDGCEWYKKLRDAGY</sequence>
<keyword evidence="9" id="KW-0964">Secreted</keyword>
<dbReference type="PROSITE" id="PS51257">
    <property type="entry name" value="PROKAR_LIPOPROTEIN"/>
    <property type="match status" value="1"/>
</dbReference>
<keyword evidence="6" id="KW-0802">TPR repeat</keyword>
<evidence type="ECO:0000256" key="1">
    <source>
        <dbReference type="ARBA" id="ARBA00001526"/>
    </source>
</evidence>
<dbReference type="Gene3D" id="3.40.50.10610">
    <property type="entry name" value="ABC-type transport auxiliary lipoprotein component"/>
    <property type="match status" value="1"/>
</dbReference>
<comment type="similarity">
    <text evidence="2 9">Belongs to the hcp beta-lactamase family.</text>
</comment>
<accession>A0A377JMS2</accession>
<keyword evidence="7" id="KW-1015">Disulfide bond</keyword>
<dbReference type="GO" id="GO:0046677">
    <property type="term" value="P:response to antibiotic"/>
    <property type="evidence" value="ECO:0007669"/>
    <property type="project" value="UniProtKB-KW"/>
</dbReference>
<dbReference type="SMART" id="SM00671">
    <property type="entry name" value="SEL1"/>
    <property type="match status" value="7"/>
</dbReference>
<evidence type="ECO:0000256" key="8">
    <source>
        <dbReference type="ARBA" id="ARBA00023251"/>
    </source>
</evidence>
<keyword evidence="5 9" id="KW-0378">Hydrolase</keyword>
<organism evidence="10 11">
    <name type="scientific">Helicobacter cinaedi</name>
    <dbReference type="NCBI Taxonomy" id="213"/>
    <lineage>
        <taxon>Bacteria</taxon>
        <taxon>Pseudomonadati</taxon>
        <taxon>Campylobacterota</taxon>
        <taxon>Epsilonproteobacteria</taxon>
        <taxon>Campylobacterales</taxon>
        <taxon>Helicobacteraceae</taxon>
        <taxon>Helicobacter</taxon>
    </lineage>
</organism>
<evidence type="ECO:0000313" key="10">
    <source>
        <dbReference type="EMBL" id="STP09056.1"/>
    </source>
</evidence>
<dbReference type="PANTHER" id="PTHR13891">
    <property type="entry name" value="CYTOCHROME C OXIDASE ASSEMBLY FACTOR 7"/>
    <property type="match status" value="1"/>
</dbReference>
<gene>
    <name evidence="10" type="primary">hcpH_1</name>
    <name evidence="10" type="ORF">NCTC12221_00485</name>
</gene>
<dbReference type="EMBL" id="UGHZ01000001">
    <property type="protein sequence ID" value="STP09056.1"/>
    <property type="molecule type" value="Genomic_DNA"/>
</dbReference>
<keyword evidence="4" id="KW-0677">Repeat</keyword>
<dbReference type="InterPro" id="IPR011990">
    <property type="entry name" value="TPR-like_helical_dom_sf"/>
</dbReference>
<evidence type="ECO:0000256" key="2">
    <source>
        <dbReference type="ARBA" id="ARBA00008486"/>
    </source>
</evidence>
<dbReference type="Gene3D" id="1.25.40.10">
    <property type="entry name" value="Tetratricopeptide repeat domain"/>
    <property type="match status" value="1"/>
</dbReference>
<evidence type="ECO:0000256" key="3">
    <source>
        <dbReference type="ARBA" id="ARBA00012865"/>
    </source>
</evidence>
<dbReference type="Proteomes" id="UP000255335">
    <property type="component" value="Unassembled WGS sequence"/>
</dbReference>
<evidence type="ECO:0000256" key="5">
    <source>
        <dbReference type="ARBA" id="ARBA00022801"/>
    </source>
</evidence>
<dbReference type="InterPro" id="IPR040239">
    <property type="entry name" value="HcpB-like"/>
</dbReference>
<evidence type="ECO:0000313" key="11">
    <source>
        <dbReference type="Proteomes" id="UP000255335"/>
    </source>
</evidence>
<reference evidence="10 11" key="1">
    <citation type="submission" date="2018-06" db="EMBL/GenBank/DDBJ databases">
        <authorList>
            <consortium name="Pathogen Informatics"/>
            <person name="Doyle S."/>
        </authorList>
    </citation>
    <scope>NUCLEOTIDE SEQUENCE [LARGE SCALE GENOMIC DNA]</scope>
    <source>
        <strain evidence="10 11">NCTC12221</strain>
    </source>
</reference>
<proteinExistence type="inferred from homology"/>
<protein>
    <recommendedName>
        <fullName evidence="3 9">Beta-lactamase</fullName>
        <ecNumber evidence="3 9">3.5.2.6</ecNumber>
    </recommendedName>
</protein>
<evidence type="ECO:0000256" key="6">
    <source>
        <dbReference type="ARBA" id="ARBA00022803"/>
    </source>
</evidence>
<evidence type="ECO:0000256" key="9">
    <source>
        <dbReference type="RuleBase" id="RU366075"/>
    </source>
</evidence>
<comment type="function">
    <text evidence="9">Hydrolyzes 6-aminopenicillinic acid and 7-aminocephalosporanic acid (ACA) derivatives.</text>
</comment>
<keyword evidence="8" id="KW-0046">Antibiotic resistance</keyword>
<name>A0A377JMS2_9HELI</name>